<name>A0A1V6PS14_9EURO</name>
<proteinExistence type="predicted"/>
<feature type="compositionally biased region" description="Polar residues" evidence="1">
    <location>
        <begin position="1"/>
        <end position="10"/>
    </location>
</feature>
<evidence type="ECO:0000256" key="1">
    <source>
        <dbReference type="SAM" id="MobiDB-lite"/>
    </source>
</evidence>
<dbReference type="EMBL" id="MDYN01000043">
    <property type="protein sequence ID" value="OQD79819.1"/>
    <property type="molecule type" value="Genomic_DNA"/>
</dbReference>
<gene>
    <name evidence="2" type="ORF">PENANT_c043G04166</name>
</gene>
<dbReference type="Proteomes" id="UP000191672">
    <property type="component" value="Unassembled WGS sequence"/>
</dbReference>
<feature type="region of interest" description="Disordered" evidence="1">
    <location>
        <begin position="55"/>
        <end position="80"/>
    </location>
</feature>
<evidence type="ECO:0000313" key="3">
    <source>
        <dbReference type="Proteomes" id="UP000191672"/>
    </source>
</evidence>
<comment type="caution">
    <text evidence="2">The sequence shown here is derived from an EMBL/GenBank/DDBJ whole genome shotgun (WGS) entry which is preliminary data.</text>
</comment>
<feature type="compositionally biased region" description="Basic and acidic residues" evidence="1">
    <location>
        <begin position="68"/>
        <end position="77"/>
    </location>
</feature>
<feature type="region of interest" description="Disordered" evidence="1">
    <location>
        <begin position="135"/>
        <end position="155"/>
    </location>
</feature>
<dbReference type="AlphaFoldDB" id="A0A1V6PS14"/>
<accession>A0A1V6PS14</accession>
<sequence>MPTASRNPAQAPTRRAVRLEESHQRVVAEKAQLSAKVHQLTSECRQLKGENRTLKDSLETATTQDQISRGEHKESLKDLQSSASSLVNQITSKINESDQAYFSTLLPDPDVAQNWQDQDASYLLNPTDMSALPVPGYPSSTLPTMSQVDPYAHLP</sequence>
<organism evidence="2 3">
    <name type="scientific">Penicillium antarcticum</name>
    <dbReference type="NCBI Taxonomy" id="416450"/>
    <lineage>
        <taxon>Eukaryota</taxon>
        <taxon>Fungi</taxon>
        <taxon>Dikarya</taxon>
        <taxon>Ascomycota</taxon>
        <taxon>Pezizomycotina</taxon>
        <taxon>Eurotiomycetes</taxon>
        <taxon>Eurotiomycetidae</taxon>
        <taxon>Eurotiales</taxon>
        <taxon>Aspergillaceae</taxon>
        <taxon>Penicillium</taxon>
    </lineage>
</organism>
<feature type="region of interest" description="Disordered" evidence="1">
    <location>
        <begin position="1"/>
        <end position="21"/>
    </location>
</feature>
<feature type="compositionally biased region" description="Polar residues" evidence="1">
    <location>
        <begin position="138"/>
        <end position="147"/>
    </location>
</feature>
<protein>
    <submittedName>
        <fullName evidence="2">Uncharacterized protein</fullName>
    </submittedName>
</protein>
<evidence type="ECO:0000313" key="2">
    <source>
        <dbReference type="EMBL" id="OQD79819.1"/>
    </source>
</evidence>
<reference evidence="3" key="1">
    <citation type="journal article" date="2017" name="Nat. Microbiol.">
        <title>Global analysis of biosynthetic gene clusters reveals vast potential of secondary metabolite production in Penicillium species.</title>
        <authorList>
            <person name="Nielsen J.C."/>
            <person name="Grijseels S."/>
            <person name="Prigent S."/>
            <person name="Ji B."/>
            <person name="Dainat J."/>
            <person name="Nielsen K.F."/>
            <person name="Frisvad J.C."/>
            <person name="Workman M."/>
            <person name="Nielsen J."/>
        </authorList>
    </citation>
    <scope>NUCLEOTIDE SEQUENCE [LARGE SCALE GENOMIC DNA]</scope>
    <source>
        <strain evidence="3">IBT 31811</strain>
    </source>
</reference>
<keyword evidence="3" id="KW-1185">Reference proteome</keyword>